<dbReference type="CDD" id="cd02598">
    <property type="entry name" value="HAD_BPGM"/>
    <property type="match status" value="1"/>
</dbReference>
<dbReference type="InterPro" id="IPR036412">
    <property type="entry name" value="HAD-like_sf"/>
</dbReference>
<dbReference type="SFLD" id="SFLDS00003">
    <property type="entry name" value="Haloacid_Dehalogenase"/>
    <property type="match status" value="1"/>
</dbReference>
<dbReference type="GO" id="GO:0008801">
    <property type="term" value="F:beta-phosphoglucomutase activity"/>
    <property type="evidence" value="ECO:0007669"/>
    <property type="project" value="UniProtKB-EC"/>
</dbReference>
<sequence length="221" mass="23469">MLKGLLFDLDGVLTDSAKFHLAAWGKVAESIGITLPPEANDGLRGRSRMDSLDFILRGAGQEDRFTEAEKEALATKKNAMYVEAIKSMTPADILPGIPQLLADAKTKQLKMIIASASKNAPTILRQLKIAADFDGVVDPATLHRGKPDPEIYVRAQELAGLQADEVVSFEDASAGVAAIKAAGQFAVGIGDKTVLAQADYIVPTTAALQLSQIEAAFNAQH</sequence>
<dbReference type="InterPro" id="IPR006439">
    <property type="entry name" value="HAD-SF_hydro_IA"/>
</dbReference>
<comment type="caution">
    <text evidence="2">The sequence shown here is derived from an EMBL/GenBank/DDBJ whole genome shotgun (WGS) entry which is preliminary data.</text>
</comment>
<dbReference type="SFLD" id="SFLDG01129">
    <property type="entry name" value="C1.5:_HAD__Beta-PGM__Phosphata"/>
    <property type="match status" value="1"/>
</dbReference>
<dbReference type="PRINTS" id="PR00413">
    <property type="entry name" value="HADHALOGNASE"/>
</dbReference>
<evidence type="ECO:0000256" key="1">
    <source>
        <dbReference type="ARBA" id="ARBA00006171"/>
    </source>
</evidence>
<dbReference type="NCBIfam" id="TIGR01509">
    <property type="entry name" value="HAD-SF-IA-v3"/>
    <property type="match status" value="1"/>
</dbReference>
<dbReference type="InterPro" id="IPR010976">
    <property type="entry name" value="B-phosphoglucomutase_hydrolase"/>
</dbReference>
<dbReference type="EMBL" id="JBHTOC010000011">
    <property type="protein sequence ID" value="MFD1430290.1"/>
    <property type="molecule type" value="Genomic_DNA"/>
</dbReference>
<name>A0ABW4CKK8_9LACO</name>
<keyword evidence="3" id="KW-1185">Reference proteome</keyword>
<dbReference type="EC" id="5.4.2.6" evidence="2"/>
<dbReference type="PANTHER" id="PTHR43481:SF4">
    <property type="entry name" value="GLYCEROL-1-PHOSPHATE PHOSPHOHYDROLASE 1-RELATED"/>
    <property type="match status" value="1"/>
</dbReference>
<accession>A0ABW4CKK8</accession>
<dbReference type="Pfam" id="PF00702">
    <property type="entry name" value="Hydrolase"/>
    <property type="match status" value="1"/>
</dbReference>
<dbReference type="RefSeq" id="WP_203626607.1">
    <property type="nucleotide sequence ID" value="NZ_BOLQ01000006.1"/>
</dbReference>
<gene>
    <name evidence="2" type="primary">pgmB</name>
    <name evidence="2" type="ORF">ACFQ4P_08525</name>
</gene>
<organism evidence="2 3">
    <name type="scientific">Lacticaseibacillus mingshuiensis</name>
    <dbReference type="NCBI Taxonomy" id="2799574"/>
    <lineage>
        <taxon>Bacteria</taxon>
        <taxon>Bacillati</taxon>
        <taxon>Bacillota</taxon>
        <taxon>Bacilli</taxon>
        <taxon>Lactobacillales</taxon>
        <taxon>Lactobacillaceae</taxon>
        <taxon>Lacticaseibacillus</taxon>
    </lineage>
</organism>
<dbReference type="SUPFAM" id="SSF56784">
    <property type="entry name" value="HAD-like"/>
    <property type="match status" value="1"/>
</dbReference>
<evidence type="ECO:0000313" key="3">
    <source>
        <dbReference type="Proteomes" id="UP001597196"/>
    </source>
</evidence>
<reference evidence="3" key="1">
    <citation type="journal article" date="2019" name="Int. J. Syst. Evol. Microbiol.">
        <title>The Global Catalogue of Microorganisms (GCM) 10K type strain sequencing project: providing services to taxonomists for standard genome sequencing and annotation.</title>
        <authorList>
            <consortium name="The Broad Institute Genomics Platform"/>
            <consortium name="The Broad Institute Genome Sequencing Center for Infectious Disease"/>
            <person name="Wu L."/>
            <person name="Ma J."/>
        </authorList>
    </citation>
    <scope>NUCLEOTIDE SEQUENCE [LARGE SCALE GENOMIC DNA]</scope>
    <source>
        <strain evidence="3">CCM 8980</strain>
    </source>
</reference>
<comment type="similarity">
    <text evidence="1">Belongs to the HAD-like hydrolase superfamily. CbbY/CbbZ/Gph/YieH family.</text>
</comment>
<dbReference type="Gene3D" id="1.10.150.240">
    <property type="entry name" value="Putative phosphatase, domain 2"/>
    <property type="match status" value="1"/>
</dbReference>
<dbReference type="InterPro" id="IPR051806">
    <property type="entry name" value="HAD-like_SPP"/>
</dbReference>
<dbReference type="InterPro" id="IPR010972">
    <property type="entry name" value="Beta-PGM"/>
</dbReference>
<dbReference type="NCBIfam" id="TIGR01990">
    <property type="entry name" value="bPGM"/>
    <property type="match status" value="1"/>
</dbReference>
<proteinExistence type="inferred from homology"/>
<dbReference type="InterPro" id="IPR023198">
    <property type="entry name" value="PGP-like_dom2"/>
</dbReference>
<dbReference type="Proteomes" id="UP001597196">
    <property type="component" value="Unassembled WGS sequence"/>
</dbReference>
<keyword evidence="2" id="KW-0413">Isomerase</keyword>
<protein>
    <submittedName>
        <fullName evidence="2">Beta-phosphoglucomutase</fullName>
        <ecNumber evidence="2">5.4.2.6</ecNumber>
    </submittedName>
</protein>
<dbReference type="InterPro" id="IPR023214">
    <property type="entry name" value="HAD_sf"/>
</dbReference>
<evidence type="ECO:0000313" key="2">
    <source>
        <dbReference type="EMBL" id="MFD1430290.1"/>
    </source>
</evidence>
<dbReference type="Gene3D" id="3.40.50.1000">
    <property type="entry name" value="HAD superfamily/HAD-like"/>
    <property type="match status" value="1"/>
</dbReference>
<dbReference type="PANTHER" id="PTHR43481">
    <property type="entry name" value="FRUCTOSE-1-PHOSPHATE PHOSPHATASE"/>
    <property type="match status" value="1"/>
</dbReference>
<dbReference type="NCBIfam" id="TIGR02009">
    <property type="entry name" value="PGMB-YQAB-SF"/>
    <property type="match status" value="1"/>
</dbReference>